<sequence length="88" mass="9688">MPMPFRHRSLHCFPPFPWILRYVGINSAEERHSRWGSYASDGNGGVASCYLYKPSTDRSTVRVYAETAAEHSGAAVRLADCSAALPVS</sequence>
<evidence type="ECO:0000313" key="1">
    <source>
        <dbReference type="EMBL" id="CAG9864928.1"/>
    </source>
</evidence>
<name>A0A9N9XSY5_PHYSR</name>
<dbReference type="EMBL" id="OU900102">
    <property type="protein sequence ID" value="CAG9864928.1"/>
    <property type="molecule type" value="Genomic_DNA"/>
</dbReference>
<accession>A0A9N9XSY5</accession>
<evidence type="ECO:0000313" key="2">
    <source>
        <dbReference type="Proteomes" id="UP001153712"/>
    </source>
</evidence>
<proteinExistence type="predicted"/>
<reference evidence="1" key="1">
    <citation type="submission" date="2022-01" db="EMBL/GenBank/DDBJ databases">
        <authorList>
            <person name="King R."/>
        </authorList>
    </citation>
    <scope>NUCLEOTIDE SEQUENCE</scope>
</reference>
<organism evidence="1 2">
    <name type="scientific">Phyllotreta striolata</name>
    <name type="common">Striped flea beetle</name>
    <name type="synonym">Crioceris striolata</name>
    <dbReference type="NCBI Taxonomy" id="444603"/>
    <lineage>
        <taxon>Eukaryota</taxon>
        <taxon>Metazoa</taxon>
        <taxon>Ecdysozoa</taxon>
        <taxon>Arthropoda</taxon>
        <taxon>Hexapoda</taxon>
        <taxon>Insecta</taxon>
        <taxon>Pterygota</taxon>
        <taxon>Neoptera</taxon>
        <taxon>Endopterygota</taxon>
        <taxon>Coleoptera</taxon>
        <taxon>Polyphaga</taxon>
        <taxon>Cucujiformia</taxon>
        <taxon>Chrysomeloidea</taxon>
        <taxon>Chrysomelidae</taxon>
        <taxon>Galerucinae</taxon>
        <taxon>Alticini</taxon>
        <taxon>Phyllotreta</taxon>
    </lineage>
</organism>
<protein>
    <submittedName>
        <fullName evidence="1">Uncharacterized protein</fullName>
    </submittedName>
</protein>
<dbReference type="Proteomes" id="UP001153712">
    <property type="component" value="Chromosome 9"/>
</dbReference>
<keyword evidence="2" id="KW-1185">Reference proteome</keyword>
<dbReference type="AlphaFoldDB" id="A0A9N9XSY5"/>
<gene>
    <name evidence="1" type="ORF">PHYEVI_LOCUS11175</name>
</gene>